<evidence type="ECO:0000313" key="2">
    <source>
        <dbReference type="EMBL" id="GDY30465.1"/>
    </source>
</evidence>
<dbReference type="Proteomes" id="UP000298860">
    <property type="component" value="Unassembled WGS sequence"/>
</dbReference>
<dbReference type="EMBL" id="BJFL01000007">
    <property type="protein sequence ID" value="GDY30465.1"/>
    <property type="molecule type" value="Genomic_DNA"/>
</dbReference>
<keyword evidence="3" id="KW-1185">Reference proteome</keyword>
<dbReference type="OrthoDB" id="9066681at2"/>
<feature type="region of interest" description="Disordered" evidence="1">
    <location>
        <begin position="162"/>
        <end position="181"/>
    </location>
</feature>
<accession>A0A4D4J1F8</accession>
<evidence type="ECO:0000256" key="1">
    <source>
        <dbReference type="SAM" id="MobiDB-lite"/>
    </source>
</evidence>
<gene>
    <name evidence="2" type="ORF">GTS_20980</name>
</gene>
<dbReference type="AlphaFoldDB" id="A0A4D4J1F8"/>
<dbReference type="RefSeq" id="WP_137813572.1">
    <property type="nucleotide sequence ID" value="NZ_BJFL01000007.1"/>
</dbReference>
<protein>
    <submittedName>
        <fullName evidence="2">Uncharacterized protein</fullName>
    </submittedName>
</protein>
<organism evidence="2 3">
    <name type="scientific">Gandjariella thermophila</name>
    <dbReference type="NCBI Taxonomy" id="1931992"/>
    <lineage>
        <taxon>Bacteria</taxon>
        <taxon>Bacillati</taxon>
        <taxon>Actinomycetota</taxon>
        <taxon>Actinomycetes</taxon>
        <taxon>Pseudonocardiales</taxon>
        <taxon>Pseudonocardiaceae</taxon>
        <taxon>Gandjariella</taxon>
    </lineage>
</organism>
<sequence>MSEYQYYEFVAVDRPLDPGEQAEVRSLSTRAEITATSFTNEYHWGNFRGDPVRMMEHYYDAHLYLANWGTRRLMLRLPLNLLDLDEVDPYCVGDLVDAWTTEDHLVLDLSSEDEDGDDIVVDPRGWLAGIIGVRAELATGDLRPLYLAWLAAYGTWERDESAFGRDADDDPEPPVPPGLRTLTAPQRALADFLRLDDDLLAVAAETSPPLERSTGDPDRLATWVTNLPLAEKNRLLLRVVRDQAAGARMEMLARFRAETTTASRTVADLLDGAARRRNDRSSHPAT</sequence>
<evidence type="ECO:0000313" key="3">
    <source>
        <dbReference type="Proteomes" id="UP000298860"/>
    </source>
</evidence>
<comment type="caution">
    <text evidence="2">The sequence shown here is derived from an EMBL/GenBank/DDBJ whole genome shotgun (WGS) entry which is preliminary data.</text>
</comment>
<proteinExistence type="predicted"/>
<reference evidence="3" key="1">
    <citation type="submission" date="2019-04" db="EMBL/GenBank/DDBJ databases">
        <title>Draft genome sequence of Pseudonocardiaceae bacterium SL3-2-4.</title>
        <authorList>
            <person name="Ningsih F."/>
            <person name="Yokota A."/>
            <person name="Sakai Y."/>
            <person name="Nanatani K."/>
            <person name="Yabe S."/>
            <person name="Oetari A."/>
            <person name="Sjamsuridzal W."/>
        </authorList>
    </citation>
    <scope>NUCLEOTIDE SEQUENCE [LARGE SCALE GENOMIC DNA]</scope>
    <source>
        <strain evidence="3">SL3-2-4</strain>
    </source>
</reference>
<name>A0A4D4J1F8_9PSEU</name>